<organism evidence="12 13">
    <name type="scientific">Saliterribacillus persicus</name>
    <dbReference type="NCBI Taxonomy" id="930114"/>
    <lineage>
        <taxon>Bacteria</taxon>
        <taxon>Bacillati</taxon>
        <taxon>Bacillota</taxon>
        <taxon>Bacilli</taxon>
        <taxon>Bacillales</taxon>
        <taxon>Bacillaceae</taxon>
        <taxon>Saliterribacillus</taxon>
    </lineage>
</organism>
<keyword evidence="6" id="KW-0479">Metal-binding</keyword>
<evidence type="ECO:0000256" key="9">
    <source>
        <dbReference type="ARBA" id="ARBA00023079"/>
    </source>
</evidence>
<evidence type="ECO:0000256" key="3">
    <source>
        <dbReference type="ARBA" id="ARBA00011738"/>
    </source>
</evidence>
<comment type="cofactor">
    <cofactor evidence="1">
        <name>Zn(2+)</name>
        <dbReference type="ChEBI" id="CHEBI:29105"/>
    </cofactor>
</comment>
<evidence type="ECO:0000256" key="11">
    <source>
        <dbReference type="ARBA" id="ARBA00060547"/>
    </source>
</evidence>
<dbReference type="PANTHER" id="PTHR31118:SF12">
    <property type="entry name" value="CYCLASE-LIKE PROTEIN 2"/>
    <property type="match status" value="1"/>
</dbReference>
<comment type="function">
    <text evidence="2">Catalyzes the hydrolysis of N-formyl-L-kynurenine to L-kynurenine, the second step in the kynurenine pathway of tryptophan degradation.</text>
</comment>
<dbReference type="RefSeq" id="WP_114354432.1">
    <property type="nucleotide sequence ID" value="NZ_QPJJ01000021.1"/>
</dbReference>
<comment type="caution">
    <text evidence="12">The sequence shown here is derived from an EMBL/GenBank/DDBJ whole genome shotgun (WGS) entry which is preliminary data.</text>
</comment>
<dbReference type="Proteomes" id="UP000252585">
    <property type="component" value="Unassembled WGS sequence"/>
</dbReference>
<comment type="subunit">
    <text evidence="3">Homodimer.</text>
</comment>
<evidence type="ECO:0000256" key="2">
    <source>
        <dbReference type="ARBA" id="ARBA00002204"/>
    </source>
</evidence>
<evidence type="ECO:0000256" key="6">
    <source>
        <dbReference type="ARBA" id="ARBA00022723"/>
    </source>
</evidence>
<keyword evidence="9" id="KW-0823">Tryptophan catabolism</keyword>
<dbReference type="SUPFAM" id="SSF102198">
    <property type="entry name" value="Putative cyclase"/>
    <property type="match status" value="1"/>
</dbReference>
<gene>
    <name evidence="12" type="ORF">DFR57_12146</name>
</gene>
<reference evidence="12 13" key="1">
    <citation type="submission" date="2018-07" db="EMBL/GenBank/DDBJ databases">
        <title>Genomic Encyclopedia of Type Strains, Phase IV (KMG-IV): sequencing the most valuable type-strain genomes for metagenomic binning, comparative biology and taxonomic classification.</title>
        <authorList>
            <person name="Goeker M."/>
        </authorList>
    </citation>
    <scope>NUCLEOTIDE SEQUENCE [LARGE SCALE GENOMIC DNA]</scope>
    <source>
        <strain evidence="12 13">DSM 27696</strain>
    </source>
</reference>
<dbReference type="InterPro" id="IPR007325">
    <property type="entry name" value="KFase/CYL"/>
</dbReference>
<evidence type="ECO:0000256" key="7">
    <source>
        <dbReference type="ARBA" id="ARBA00022801"/>
    </source>
</evidence>
<dbReference type="GO" id="GO:0046872">
    <property type="term" value="F:metal ion binding"/>
    <property type="evidence" value="ECO:0007669"/>
    <property type="project" value="UniProtKB-KW"/>
</dbReference>
<dbReference type="EMBL" id="QPJJ01000021">
    <property type="protein sequence ID" value="RCW63008.1"/>
    <property type="molecule type" value="Genomic_DNA"/>
</dbReference>
<proteinExistence type="predicted"/>
<evidence type="ECO:0000256" key="10">
    <source>
        <dbReference type="ARBA" id="ARBA00048496"/>
    </source>
</evidence>
<comment type="pathway">
    <text evidence="11">Amino-acid degradation; L-tryptophan degradation via kynurenine pathway; L-kynurenine from L-tryptophan: step 2/2.</text>
</comment>
<evidence type="ECO:0000256" key="4">
    <source>
        <dbReference type="ARBA" id="ARBA00012930"/>
    </source>
</evidence>
<evidence type="ECO:0000256" key="1">
    <source>
        <dbReference type="ARBA" id="ARBA00001947"/>
    </source>
</evidence>
<dbReference type="InterPro" id="IPR037175">
    <property type="entry name" value="KFase_sf"/>
</dbReference>
<keyword evidence="8" id="KW-0862">Zinc</keyword>
<keyword evidence="7" id="KW-0378">Hydrolase</keyword>
<dbReference type="Gene3D" id="3.50.30.50">
    <property type="entry name" value="Putative cyclase"/>
    <property type="match status" value="1"/>
</dbReference>
<comment type="catalytic activity">
    <reaction evidence="10">
        <text>N-formyl-L-kynurenine + H2O = L-kynurenine + formate + H(+)</text>
        <dbReference type="Rhea" id="RHEA:13009"/>
        <dbReference type="ChEBI" id="CHEBI:15377"/>
        <dbReference type="ChEBI" id="CHEBI:15378"/>
        <dbReference type="ChEBI" id="CHEBI:15740"/>
        <dbReference type="ChEBI" id="CHEBI:57959"/>
        <dbReference type="ChEBI" id="CHEBI:58629"/>
        <dbReference type="EC" id="3.5.1.9"/>
    </reaction>
</comment>
<dbReference type="EC" id="3.5.1.9" evidence="4"/>
<dbReference type="Pfam" id="PF04199">
    <property type="entry name" value="Cyclase"/>
    <property type="match status" value="1"/>
</dbReference>
<dbReference type="PANTHER" id="PTHR31118">
    <property type="entry name" value="CYCLASE-LIKE PROTEIN 2"/>
    <property type="match status" value="1"/>
</dbReference>
<dbReference type="AlphaFoldDB" id="A0A368X7Q1"/>
<evidence type="ECO:0000313" key="12">
    <source>
        <dbReference type="EMBL" id="RCW63008.1"/>
    </source>
</evidence>
<evidence type="ECO:0000313" key="13">
    <source>
        <dbReference type="Proteomes" id="UP000252585"/>
    </source>
</evidence>
<keyword evidence="13" id="KW-1185">Reference proteome</keyword>
<accession>A0A368X7Q1</accession>
<dbReference type="OrthoDB" id="9796085at2"/>
<sequence>MKFYDISMPITPDMMVWENNEGSKPNLNRNVEKHVTSTTMTLNLHTGTHIDAPLHMINDADTFETINLDRLVRKVKVIDLTDAKDGITRSDLEDCSIEKGDFLLCRTTNSFHTTNQFDFDFIYLKEDAADFCIEKQIDGIGIDTLGIERSQEGNPTHRKLFRNDIIIMEGLRLSEIEAGEYFMVASPLHLVGTEAAPARVLLFDKEI</sequence>
<evidence type="ECO:0000256" key="5">
    <source>
        <dbReference type="ARBA" id="ARBA00014889"/>
    </source>
</evidence>
<dbReference type="GO" id="GO:0004061">
    <property type="term" value="F:arylformamidase activity"/>
    <property type="evidence" value="ECO:0007669"/>
    <property type="project" value="UniProtKB-EC"/>
</dbReference>
<name>A0A368X7Q1_9BACI</name>
<protein>
    <recommendedName>
        <fullName evidence="5">Kynurenine formamidase</fullName>
        <ecNumber evidence="4">3.5.1.9</ecNumber>
    </recommendedName>
</protein>
<dbReference type="FunFam" id="3.50.30.50:FF:000001">
    <property type="entry name" value="Kynurenine formamidase"/>
    <property type="match status" value="1"/>
</dbReference>
<evidence type="ECO:0000256" key="8">
    <source>
        <dbReference type="ARBA" id="ARBA00022833"/>
    </source>
</evidence>
<dbReference type="GO" id="GO:0019441">
    <property type="term" value="P:L-tryptophan catabolic process to kynurenine"/>
    <property type="evidence" value="ECO:0007669"/>
    <property type="project" value="InterPro"/>
</dbReference>